<comment type="caution">
    <text evidence="1">The sequence shown here is derived from an EMBL/GenBank/DDBJ whole genome shotgun (WGS) entry which is preliminary data.</text>
</comment>
<dbReference type="InterPro" id="IPR007712">
    <property type="entry name" value="RelE/ParE_toxin"/>
</dbReference>
<dbReference type="Pfam" id="PF05016">
    <property type="entry name" value="ParE_toxin"/>
    <property type="match status" value="1"/>
</dbReference>
<proteinExistence type="predicted"/>
<reference evidence="1" key="1">
    <citation type="submission" date="2022-06" db="EMBL/GenBank/DDBJ databases">
        <title>Aquibacillus sp. a new bacterium isolated from soil saline samples.</title>
        <authorList>
            <person name="Galisteo C."/>
            <person name="De La Haba R."/>
            <person name="Sanchez-Porro C."/>
            <person name="Ventosa A."/>
        </authorList>
    </citation>
    <scope>NUCLEOTIDE SEQUENCE</scope>
    <source>
        <strain evidence="1">3ASR75-11</strain>
    </source>
</reference>
<evidence type="ECO:0000313" key="1">
    <source>
        <dbReference type="EMBL" id="MDC3423871.1"/>
    </source>
</evidence>
<organism evidence="1 2">
    <name type="scientific">Terrihalobacillus insolitus</name>
    <dbReference type="NCBI Taxonomy" id="2950438"/>
    <lineage>
        <taxon>Bacteria</taxon>
        <taxon>Bacillati</taxon>
        <taxon>Bacillota</taxon>
        <taxon>Bacilli</taxon>
        <taxon>Bacillales</taxon>
        <taxon>Bacillaceae</taxon>
        <taxon>Terrihalobacillus</taxon>
    </lineage>
</organism>
<evidence type="ECO:0000313" key="2">
    <source>
        <dbReference type="Proteomes" id="UP001145050"/>
    </source>
</evidence>
<accession>A0A9X3WTY8</accession>
<keyword evidence="2" id="KW-1185">Reference proteome</keyword>
<gene>
    <name evidence="1" type="ORF">NC797_05020</name>
</gene>
<dbReference type="AlphaFoldDB" id="A0A9X3WTY8"/>
<protein>
    <submittedName>
        <fullName evidence="1">Type II toxin-antitoxin system RelE/ParE family toxin</fullName>
    </submittedName>
</protein>
<dbReference type="RefSeq" id="WP_272435650.1">
    <property type="nucleotide sequence ID" value="NZ_JAMQKB010000003.1"/>
</dbReference>
<dbReference type="EMBL" id="JAMQKB010000003">
    <property type="protein sequence ID" value="MDC3423871.1"/>
    <property type="molecule type" value="Genomic_DNA"/>
</dbReference>
<sequence length="93" mass="11195">MYDRNVIWSPVVKEKLTLFRSERFTPEETLDFISQFIIETENLLKNRIIGKTYTEEFGKYKKVTRVVIKRFRVYYKLIENDVVILAILFPGEN</sequence>
<dbReference type="Proteomes" id="UP001145050">
    <property type="component" value="Unassembled WGS sequence"/>
</dbReference>
<name>A0A9X3WTY8_9BACI</name>